<comment type="caution">
    <text evidence="4">The sequence shown here is derived from an EMBL/GenBank/DDBJ whole genome shotgun (WGS) entry which is preliminary data.</text>
</comment>
<keyword evidence="1" id="KW-0547">Nucleotide-binding</keyword>
<dbReference type="RefSeq" id="WP_044405182.1">
    <property type="nucleotide sequence ID" value="NZ_JXXE01000036.1"/>
</dbReference>
<dbReference type="GO" id="GO:0000166">
    <property type="term" value="F:nucleotide binding"/>
    <property type="evidence" value="ECO:0007669"/>
    <property type="project" value="UniProtKB-KW"/>
</dbReference>
<evidence type="ECO:0000259" key="3">
    <source>
        <dbReference type="Pfam" id="PF07683"/>
    </source>
</evidence>
<name>A0A0D7F4V6_RHOPL</name>
<feature type="domain" description="CobW C-terminal" evidence="3">
    <location>
        <begin position="15"/>
        <end position="85"/>
    </location>
</feature>
<dbReference type="Proteomes" id="UP000032515">
    <property type="component" value="Unassembled WGS sequence"/>
</dbReference>
<gene>
    <name evidence="4" type="ORF">OO17_02225</name>
</gene>
<dbReference type="Pfam" id="PF07683">
    <property type="entry name" value="CobW_C"/>
    <property type="match status" value="1"/>
</dbReference>
<organism evidence="4 5">
    <name type="scientific">Rhodopseudomonas palustris</name>
    <dbReference type="NCBI Taxonomy" id="1076"/>
    <lineage>
        <taxon>Bacteria</taxon>
        <taxon>Pseudomonadati</taxon>
        <taxon>Pseudomonadota</taxon>
        <taxon>Alphaproteobacteria</taxon>
        <taxon>Hyphomicrobiales</taxon>
        <taxon>Nitrobacteraceae</taxon>
        <taxon>Rhodopseudomonas</taxon>
    </lineage>
</organism>
<reference evidence="4 5" key="1">
    <citation type="submission" date="2014-11" db="EMBL/GenBank/DDBJ databases">
        <title>Genomics and ecophysiology of heterotrophic nitrogen fixing bacteria isolated from estuarine surface water.</title>
        <authorList>
            <person name="Bentzon-Tilia M."/>
            <person name="Severin I."/>
            <person name="Hansen L.H."/>
            <person name="Riemann L."/>
        </authorList>
    </citation>
    <scope>NUCLEOTIDE SEQUENCE [LARGE SCALE GENOMIC DNA]</scope>
    <source>
        <strain evidence="4 5">BAL398</strain>
    </source>
</reference>
<dbReference type="InterPro" id="IPR036627">
    <property type="entry name" value="CobW-likC_sf"/>
</dbReference>
<proteinExistence type="predicted"/>
<dbReference type="SUPFAM" id="SSF90002">
    <property type="entry name" value="Hypothetical protein YjiA, C-terminal domain"/>
    <property type="match status" value="1"/>
</dbReference>
<accession>A0A0D7F4V6</accession>
<evidence type="ECO:0000313" key="4">
    <source>
        <dbReference type="EMBL" id="KIZ47820.1"/>
    </source>
</evidence>
<dbReference type="EMBL" id="JXXE01000036">
    <property type="protein sequence ID" value="KIZ47820.1"/>
    <property type="molecule type" value="Genomic_DNA"/>
</dbReference>
<dbReference type="PATRIC" id="fig|1076.23.peg.4571"/>
<dbReference type="AlphaFoldDB" id="A0A0D7F4V6"/>
<sequence length="90" mass="9900">MPGQADRRANPDRPRPAFKLWLSALLDRHGDRILRVKGLIRTSAGANLIVIHGVQHSMHPPVHLVGKDDGQPSLLVFITRGLVAARSKEV</sequence>
<evidence type="ECO:0000256" key="2">
    <source>
        <dbReference type="ARBA" id="ARBA00023186"/>
    </source>
</evidence>
<dbReference type="OrthoDB" id="9808822at2"/>
<dbReference type="Gene3D" id="3.30.1220.10">
    <property type="entry name" value="CobW-like, C-terminal domain"/>
    <property type="match status" value="1"/>
</dbReference>
<dbReference type="InterPro" id="IPR011629">
    <property type="entry name" value="CobW-like_C"/>
</dbReference>
<evidence type="ECO:0000313" key="5">
    <source>
        <dbReference type="Proteomes" id="UP000032515"/>
    </source>
</evidence>
<protein>
    <recommendedName>
        <fullName evidence="3">CobW C-terminal domain-containing protein</fullName>
    </recommendedName>
</protein>
<evidence type="ECO:0000256" key="1">
    <source>
        <dbReference type="ARBA" id="ARBA00022741"/>
    </source>
</evidence>
<keyword evidence="2" id="KW-0143">Chaperone</keyword>